<dbReference type="PANTHER" id="PTHR47293:SF15">
    <property type="entry name" value="JACALIN-RELATED LECTIN 19"/>
    <property type="match status" value="1"/>
</dbReference>
<organism evidence="3 4">
    <name type="scientific">Moniliophthora roreri</name>
    <name type="common">Frosty pod rot fungus</name>
    <name type="synonym">Monilia roreri</name>
    <dbReference type="NCBI Taxonomy" id="221103"/>
    <lineage>
        <taxon>Eukaryota</taxon>
        <taxon>Fungi</taxon>
        <taxon>Dikarya</taxon>
        <taxon>Basidiomycota</taxon>
        <taxon>Agaricomycotina</taxon>
        <taxon>Agaricomycetes</taxon>
        <taxon>Agaricomycetidae</taxon>
        <taxon>Agaricales</taxon>
        <taxon>Marasmiineae</taxon>
        <taxon>Marasmiaceae</taxon>
        <taxon>Moniliophthora</taxon>
    </lineage>
</organism>
<dbReference type="Pfam" id="PF01419">
    <property type="entry name" value="Jacalin"/>
    <property type="match status" value="1"/>
</dbReference>
<feature type="transmembrane region" description="Helical" evidence="1">
    <location>
        <begin position="309"/>
        <end position="331"/>
    </location>
</feature>
<reference evidence="3 4" key="1">
    <citation type="submission" date="2015-12" db="EMBL/GenBank/DDBJ databases">
        <title>Draft genome sequence of Moniliophthora roreri, the causal agent of frosty pod rot of cacao.</title>
        <authorList>
            <person name="Aime M.C."/>
            <person name="Diaz-Valderrama J.R."/>
            <person name="Kijpornyongpan T."/>
            <person name="Phillips-Mora W."/>
        </authorList>
    </citation>
    <scope>NUCLEOTIDE SEQUENCE [LARGE SCALE GENOMIC DNA]</scope>
    <source>
        <strain evidence="3 4">MCA 2952</strain>
    </source>
</reference>
<dbReference type="PROSITE" id="PS51752">
    <property type="entry name" value="JACALIN_LECTIN"/>
    <property type="match status" value="1"/>
</dbReference>
<proteinExistence type="predicted"/>
<protein>
    <recommendedName>
        <fullName evidence="2">Jacalin-type lectin domain-containing protein</fullName>
    </recommendedName>
</protein>
<dbReference type="Gene3D" id="2.100.10.30">
    <property type="entry name" value="Jacalin-like lectin domain"/>
    <property type="match status" value="1"/>
</dbReference>
<dbReference type="InterPro" id="IPR001229">
    <property type="entry name" value="Jacalin-like_lectin_dom"/>
</dbReference>
<dbReference type="SMART" id="SM00915">
    <property type="entry name" value="Jacalin"/>
    <property type="match status" value="1"/>
</dbReference>
<dbReference type="AlphaFoldDB" id="A0A0W0FVF9"/>
<evidence type="ECO:0000259" key="2">
    <source>
        <dbReference type="PROSITE" id="PS51752"/>
    </source>
</evidence>
<keyword evidence="1" id="KW-1133">Transmembrane helix</keyword>
<feature type="transmembrane region" description="Helical" evidence="1">
    <location>
        <begin position="370"/>
        <end position="393"/>
    </location>
</feature>
<comment type="caution">
    <text evidence="3">The sequence shown here is derived from an EMBL/GenBank/DDBJ whole genome shotgun (WGS) entry which is preliminary data.</text>
</comment>
<keyword evidence="1" id="KW-0812">Transmembrane</keyword>
<dbReference type="SUPFAM" id="SSF51101">
    <property type="entry name" value="Mannose-binding lectins"/>
    <property type="match status" value="1"/>
</dbReference>
<dbReference type="eggNOG" id="ENOG502R1BE">
    <property type="taxonomic scope" value="Eukaryota"/>
</dbReference>
<gene>
    <name evidence="3" type="ORF">WG66_7176</name>
</gene>
<dbReference type="PANTHER" id="PTHR47293">
    <property type="entry name" value="JACALIN-RELATED LECTIN 3"/>
    <property type="match status" value="1"/>
</dbReference>
<dbReference type="Proteomes" id="UP000054988">
    <property type="component" value="Unassembled WGS sequence"/>
</dbReference>
<evidence type="ECO:0000313" key="4">
    <source>
        <dbReference type="Proteomes" id="UP000054988"/>
    </source>
</evidence>
<feature type="domain" description="Jacalin-type lectin" evidence="2">
    <location>
        <begin position="48"/>
        <end position="180"/>
    </location>
</feature>
<keyword evidence="1" id="KW-0472">Membrane</keyword>
<evidence type="ECO:0000313" key="3">
    <source>
        <dbReference type="EMBL" id="KTB40276.1"/>
    </source>
</evidence>
<dbReference type="EMBL" id="LATX01001593">
    <property type="protein sequence ID" value="KTB40276.1"/>
    <property type="molecule type" value="Genomic_DNA"/>
</dbReference>
<sequence>MSQTPSNPPQLPRSVNGIELPDFMNAKIIQRGVKIPFSTVPDRYDFTIKHSDCFGTEAGDPFDEGATWYPLKLVQITSTAQGLSSYQARYAQNVTGLYGKAGDANELKLSLDEDEYITGISGTFTDVVTSLQIRTTKQEQRIGTSSGTQFEFNVPEDHHVVGFFGRADDQLRALGVAYNRRLDSLTKNAAPRAAPDPDLTPIYSQMHLTAAGRQQWANNDVAAVTAKRDQAQKELQPIYDNIQKNGENAWVLLEYQGDQYYASWTETATVWAYVKEEQSGNQASDQVKTSIISIGSYAKNSELLGLSGYVWNNLPITITAGLISAAIVYLMRSLIAEGITWGISFAASRLAQAAAAVGSQQLAALVPSSVARLGGLVVGGILGVALFLAVMWLSDILFRQYYLTVSVFNFDPDRVWKTISWYGDNAVISNDEWRSVEIPKFVPAGGQVYPPGFDPPTAVDSVVTYLCIAFTNVNTFLEGLGIGMLIGRDDNTLGLALKYDVIRFSDNQMGLQGITGDPSSFNLSNYYNGGGWVQSNSTQTTVGNLTVNGYSRYLSGAPDNAYEYIVNIGSPPSNF</sequence>
<name>A0A0W0FVF9_MONRR</name>
<accession>A0A0W0FVF9</accession>
<dbReference type="InterPro" id="IPR036404">
    <property type="entry name" value="Jacalin-like_lectin_dom_sf"/>
</dbReference>
<evidence type="ECO:0000256" key="1">
    <source>
        <dbReference type="SAM" id="Phobius"/>
    </source>
</evidence>